<dbReference type="GO" id="GO:0016740">
    <property type="term" value="F:transferase activity"/>
    <property type="evidence" value="ECO:0007669"/>
    <property type="project" value="UniProtKB-KW"/>
</dbReference>
<dbReference type="Gene3D" id="3.30.559.10">
    <property type="entry name" value="Chloramphenicol acetyltransferase-like domain"/>
    <property type="match status" value="2"/>
</dbReference>
<dbReference type="EMBL" id="JAAARO010000015">
    <property type="protein sequence ID" value="KAF5735290.1"/>
    <property type="molecule type" value="Genomic_DNA"/>
</dbReference>
<comment type="caution">
    <text evidence="4">The sequence shown here is derived from an EMBL/GenBank/DDBJ whole genome shotgun (WGS) entry which is preliminary data.</text>
</comment>
<dbReference type="OrthoDB" id="1483986at2759"/>
<dbReference type="EMBL" id="JAAARO010000015">
    <property type="protein sequence ID" value="KAF5735289.1"/>
    <property type="molecule type" value="Genomic_DNA"/>
</dbReference>
<dbReference type="PANTHER" id="PTHR31147">
    <property type="entry name" value="ACYL TRANSFERASE 4"/>
    <property type="match status" value="1"/>
</dbReference>
<accession>A0A7J7CML4</accession>
<dbReference type="Proteomes" id="UP000593562">
    <property type="component" value="Unassembled WGS sequence"/>
</dbReference>
<sequence length="455" mass="50469">MKLAPTSLVFKVHRHEPELISPAKPTPCELKPLSDIDDQECLRFHFPVIQFYRYNPSMKGKDPAKIVKEAIAKALVFYYPLAGRLREGPGRKLMVDCNGEGIMFVEGDVDVSLDEFGDALHPPFPCLEELLFDVPGSSGILNCPLILVQVTRLRCGGFILALRLNHTMADAPGLVQFMSAVGEMAGGANVPSVMPVWNRHIFEARDPPCVTHTHREYDEVPDTKGTIIPLDDMVFRSFSFGPKEITSIRRFIPPHLRHCSTFDIIIACIWRLRTIALRPDPEEEMRMMFIINARGKWYSPLPEGYYGNASVFPVAIATAKELSKNPLGFALEKVRKVKTEIDGEYMKSVANLMVLKGRPNFTVVGSYLVSDLTRAGFGEVDIGWGMPEYGGLAKGVGPIPGVISYYIPLKNKKGTDGIVIQLGLPAPAMERFAQELDSILKDQNTPRPSSLVSAL</sequence>
<evidence type="ECO:0000256" key="2">
    <source>
        <dbReference type="ARBA" id="ARBA00022679"/>
    </source>
</evidence>
<comment type="similarity">
    <text evidence="1">Belongs to the plant acyltransferase family.</text>
</comment>
<evidence type="ECO:0000256" key="1">
    <source>
        <dbReference type="ARBA" id="ARBA00009861"/>
    </source>
</evidence>
<dbReference type="InterPro" id="IPR050898">
    <property type="entry name" value="Plant_acyltransferase"/>
</dbReference>
<gene>
    <name evidence="3" type="ORF">HS088_TW15G00791</name>
    <name evidence="4" type="ORF">HS088_TW15G00792</name>
</gene>
<organism evidence="4 5">
    <name type="scientific">Tripterygium wilfordii</name>
    <name type="common">Thunder God vine</name>
    <dbReference type="NCBI Taxonomy" id="458696"/>
    <lineage>
        <taxon>Eukaryota</taxon>
        <taxon>Viridiplantae</taxon>
        <taxon>Streptophyta</taxon>
        <taxon>Embryophyta</taxon>
        <taxon>Tracheophyta</taxon>
        <taxon>Spermatophyta</taxon>
        <taxon>Magnoliopsida</taxon>
        <taxon>eudicotyledons</taxon>
        <taxon>Gunneridae</taxon>
        <taxon>Pentapetalae</taxon>
        <taxon>rosids</taxon>
        <taxon>fabids</taxon>
        <taxon>Celastrales</taxon>
        <taxon>Celastraceae</taxon>
        <taxon>Tripterygium</taxon>
    </lineage>
</organism>
<protein>
    <submittedName>
        <fullName evidence="4">Transferase family protein</fullName>
    </submittedName>
</protein>
<dbReference type="InterPro" id="IPR023213">
    <property type="entry name" value="CAT-like_dom_sf"/>
</dbReference>
<dbReference type="PANTHER" id="PTHR31147:SF66">
    <property type="entry name" value="OS05G0315700 PROTEIN"/>
    <property type="match status" value="1"/>
</dbReference>
<evidence type="ECO:0000313" key="4">
    <source>
        <dbReference type="EMBL" id="KAF5735290.1"/>
    </source>
</evidence>
<reference evidence="4 5" key="1">
    <citation type="journal article" date="2020" name="Nat. Commun.">
        <title>Genome of Tripterygium wilfordii and identification of cytochrome P450 involved in triptolide biosynthesis.</title>
        <authorList>
            <person name="Tu L."/>
            <person name="Su P."/>
            <person name="Zhang Z."/>
            <person name="Gao L."/>
            <person name="Wang J."/>
            <person name="Hu T."/>
            <person name="Zhou J."/>
            <person name="Zhang Y."/>
            <person name="Zhao Y."/>
            <person name="Liu Y."/>
            <person name="Song Y."/>
            <person name="Tong Y."/>
            <person name="Lu Y."/>
            <person name="Yang J."/>
            <person name="Xu C."/>
            <person name="Jia M."/>
            <person name="Peters R.J."/>
            <person name="Huang L."/>
            <person name="Gao W."/>
        </authorList>
    </citation>
    <scope>NUCLEOTIDE SEQUENCE [LARGE SCALE GENOMIC DNA]</scope>
    <source>
        <strain evidence="5">cv. XIE 37</strain>
        <strain evidence="4">XIE 37</strain>
        <tissue evidence="4">Leaf</tissue>
    </source>
</reference>
<dbReference type="AlphaFoldDB" id="A0A7J7CML4"/>
<keyword evidence="5" id="KW-1185">Reference proteome</keyword>
<keyword evidence="2 4" id="KW-0808">Transferase</keyword>
<name>A0A7J7CML4_TRIWF</name>
<evidence type="ECO:0000313" key="3">
    <source>
        <dbReference type="EMBL" id="KAF5735289.1"/>
    </source>
</evidence>
<dbReference type="Pfam" id="PF02458">
    <property type="entry name" value="Transferase"/>
    <property type="match status" value="1"/>
</dbReference>
<dbReference type="InParanoid" id="A0A7J7CML4"/>
<proteinExistence type="inferred from homology"/>
<evidence type="ECO:0000313" key="5">
    <source>
        <dbReference type="Proteomes" id="UP000593562"/>
    </source>
</evidence>